<name>A0A9P4LLT5_9PLEO</name>
<evidence type="ECO:0000313" key="2">
    <source>
        <dbReference type="Proteomes" id="UP000799777"/>
    </source>
</evidence>
<protein>
    <submittedName>
        <fullName evidence="1">Uncharacterized protein</fullName>
    </submittedName>
</protein>
<dbReference type="OrthoDB" id="10651516at2759"/>
<accession>A0A9P4LLT5</accession>
<reference evidence="1" key="1">
    <citation type="journal article" date="2020" name="Stud. Mycol.">
        <title>101 Dothideomycetes genomes: a test case for predicting lifestyles and emergence of pathogens.</title>
        <authorList>
            <person name="Haridas S."/>
            <person name="Albert R."/>
            <person name="Binder M."/>
            <person name="Bloem J."/>
            <person name="Labutti K."/>
            <person name="Salamov A."/>
            <person name="Andreopoulos B."/>
            <person name="Baker S."/>
            <person name="Barry K."/>
            <person name="Bills G."/>
            <person name="Bluhm B."/>
            <person name="Cannon C."/>
            <person name="Castanera R."/>
            <person name="Culley D."/>
            <person name="Daum C."/>
            <person name="Ezra D."/>
            <person name="Gonzalez J."/>
            <person name="Henrissat B."/>
            <person name="Kuo A."/>
            <person name="Liang C."/>
            <person name="Lipzen A."/>
            <person name="Lutzoni F."/>
            <person name="Magnuson J."/>
            <person name="Mondo S."/>
            <person name="Nolan M."/>
            <person name="Ohm R."/>
            <person name="Pangilinan J."/>
            <person name="Park H.-J."/>
            <person name="Ramirez L."/>
            <person name="Alfaro M."/>
            <person name="Sun H."/>
            <person name="Tritt A."/>
            <person name="Yoshinaga Y."/>
            <person name="Zwiers L.-H."/>
            <person name="Turgeon B."/>
            <person name="Goodwin S."/>
            <person name="Spatafora J."/>
            <person name="Crous P."/>
            <person name="Grigoriev I."/>
        </authorList>
    </citation>
    <scope>NUCLEOTIDE SEQUENCE</scope>
    <source>
        <strain evidence="1">CBS 110217</strain>
    </source>
</reference>
<dbReference type="AlphaFoldDB" id="A0A9P4LLT5"/>
<comment type="caution">
    <text evidence="1">The sequence shown here is derived from an EMBL/GenBank/DDBJ whole genome shotgun (WGS) entry which is preliminary data.</text>
</comment>
<dbReference type="EMBL" id="ML978177">
    <property type="protein sequence ID" value="KAF2031891.1"/>
    <property type="molecule type" value="Genomic_DNA"/>
</dbReference>
<gene>
    <name evidence="1" type="ORF">EK21DRAFT_87712</name>
</gene>
<sequence length="232" mass="26615">MYWKRRSVWSTSATLEPESIPAQILPPDFAIYTSSDPRHHNHGSDDDPQFPRLSNELKVEIIKIATRDAMEAQPNVQGTSALKFTYHLTPSGHYTTLPSLPALYHVDRLFRSEARRLYPLRQVFGTPRDSQNPTGSLELFDPDINELEIKIADTRVDPWWPSAPIHVSLASVINAFTIPIQHSLRRLIIEREERNESHCRRDVLDILTNPAVPLLNECVLEFQPDSRCQCKE</sequence>
<dbReference type="Proteomes" id="UP000799777">
    <property type="component" value="Unassembled WGS sequence"/>
</dbReference>
<keyword evidence="2" id="KW-1185">Reference proteome</keyword>
<organism evidence="1 2">
    <name type="scientific">Setomelanomma holmii</name>
    <dbReference type="NCBI Taxonomy" id="210430"/>
    <lineage>
        <taxon>Eukaryota</taxon>
        <taxon>Fungi</taxon>
        <taxon>Dikarya</taxon>
        <taxon>Ascomycota</taxon>
        <taxon>Pezizomycotina</taxon>
        <taxon>Dothideomycetes</taxon>
        <taxon>Pleosporomycetidae</taxon>
        <taxon>Pleosporales</taxon>
        <taxon>Pleosporineae</taxon>
        <taxon>Phaeosphaeriaceae</taxon>
        <taxon>Setomelanomma</taxon>
    </lineage>
</organism>
<evidence type="ECO:0000313" key="1">
    <source>
        <dbReference type="EMBL" id="KAF2031891.1"/>
    </source>
</evidence>
<proteinExistence type="predicted"/>